<protein>
    <submittedName>
        <fullName evidence="1">Uncharacterized protein</fullName>
    </submittedName>
</protein>
<gene>
    <name evidence="1" type="ORF">GY4MC1_1915</name>
</gene>
<evidence type="ECO:0000313" key="1">
    <source>
        <dbReference type="EMBL" id="ADP74671.1"/>
    </source>
</evidence>
<accession>A0A7U3YF82</accession>
<reference evidence="1" key="1">
    <citation type="submission" date="2010-10" db="EMBL/GenBank/DDBJ databases">
        <title>Complete sequence of chromosome of Geobacillus sp. Y4.1MC1.</title>
        <authorList>
            <consortium name="US DOE Joint Genome Institute"/>
            <person name="Lucas S."/>
            <person name="Copeland A."/>
            <person name="Lapidus A."/>
            <person name="Cheng J.-F."/>
            <person name="Bruce D."/>
            <person name="Goodwin L."/>
            <person name="Pitluck S."/>
            <person name="Chertkov O."/>
            <person name="Zhang X."/>
            <person name="Detter J.C."/>
            <person name="Han C."/>
            <person name="Tapia R."/>
            <person name="Land M."/>
            <person name="Hauser L."/>
            <person name="Jeffries C."/>
            <person name="Kyrpides N."/>
            <person name="Ivanova N."/>
            <person name="Ovchinnikova G."/>
            <person name="Brumm P."/>
            <person name="Mead D."/>
            <person name="Woyke T."/>
        </authorList>
    </citation>
    <scope>NUCLEOTIDE SEQUENCE [LARGE SCALE GENOMIC DNA]</scope>
    <source>
        <strain evidence="1">Y4.1MC1</strain>
    </source>
</reference>
<dbReference type="KEGG" id="gmc:GY4MC1_1915"/>
<name>A0A7U3YF82_GEOS0</name>
<organism evidence="1">
    <name type="scientific">Geobacillus sp. (strain Y4.1MC1)</name>
    <dbReference type="NCBI Taxonomy" id="581103"/>
    <lineage>
        <taxon>Bacteria</taxon>
        <taxon>Bacillati</taxon>
        <taxon>Bacillota</taxon>
        <taxon>Bacilli</taxon>
        <taxon>Bacillales</taxon>
        <taxon>Anoxybacillaceae</taxon>
        <taxon>Geobacillus</taxon>
    </lineage>
</organism>
<sequence>MRNSGGYGLDIKNVYYKEIVPSVDKTRQYFIACSDVDWNDGKGLREKVIYILVIRNGQLKYYPAHILPGDIDEVFAAVNRLKVKALS</sequence>
<proteinExistence type="predicted"/>
<dbReference type="EMBL" id="CP002293">
    <property type="protein sequence ID" value="ADP74671.1"/>
    <property type="molecule type" value="Genomic_DNA"/>
</dbReference>
<dbReference type="AlphaFoldDB" id="A0A7U3YF82"/>